<dbReference type="PANTHER" id="PTHR23407:SF1">
    <property type="entry name" value="5-FORMYLTETRAHYDROFOLATE CYCLO-LIGASE"/>
    <property type="match status" value="1"/>
</dbReference>
<evidence type="ECO:0000256" key="3">
    <source>
        <dbReference type="ARBA" id="ARBA00022840"/>
    </source>
</evidence>
<dbReference type="NCBIfam" id="TIGR02727">
    <property type="entry name" value="MTHFS_bact"/>
    <property type="match status" value="1"/>
</dbReference>
<accession>A0ABP9F6Z5</accession>
<keyword evidence="3 4" id="KW-0067">ATP-binding</keyword>
<dbReference type="InterPro" id="IPR002698">
    <property type="entry name" value="FTHF_cligase"/>
</dbReference>
<dbReference type="SUPFAM" id="SSF100950">
    <property type="entry name" value="NagB/RpiA/CoA transferase-like"/>
    <property type="match status" value="1"/>
</dbReference>
<comment type="caution">
    <text evidence="5">The sequence shown here is derived from an EMBL/GenBank/DDBJ whole genome shotgun (WGS) entry which is preliminary data.</text>
</comment>
<dbReference type="Pfam" id="PF01812">
    <property type="entry name" value="5-FTHF_cyc-lig"/>
    <property type="match status" value="1"/>
</dbReference>
<comment type="catalytic activity">
    <reaction evidence="4">
        <text>(6S)-5-formyl-5,6,7,8-tetrahydrofolate + ATP = (6R)-5,10-methenyltetrahydrofolate + ADP + phosphate</text>
        <dbReference type="Rhea" id="RHEA:10488"/>
        <dbReference type="ChEBI" id="CHEBI:30616"/>
        <dbReference type="ChEBI" id="CHEBI:43474"/>
        <dbReference type="ChEBI" id="CHEBI:57455"/>
        <dbReference type="ChEBI" id="CHEBI:57457"/>
        <dbReference type="ChEBI" id="CHEBI:456216"/>
        <dbReference type="EC" id="6.3.3.2"/>
    </reaction>
</comment>
<name>A0ABP9F6Z5_9PSEU</name>
<protein>
    <recommendedName>
        <fullName evidence="4">5-formyltetrahydrofolate cyclo-ligase</fullName>
        <ecNumber evidence="4">6.3.3.2</ecNumber>
    </recommendedName>
</protein>
<evidence type="ECO:0000313" key="6">
    <source>
        <dbReference type="Proteomes" id="UP001500457"/>
    </source>
</evidence>
<evidence type="ECO:0000256" key="2">
    <source>
        <dbReference type="ARBA" id="ARBA00022741"/>
    </source>
</evidence>
<evidence type="ECO:0000256" key="4">
    <source>
        <dbReference type="RuleBase" id="RU361279"/>
    </source>
</evidence>
<reference evidence="6" key="1">
    <citation type="journal article" date="2019" name="Int. J. Syst. Evol. Microbiol.">
        <title>The Global Catalogue of Microorganisms (GCM) 10K type strain sequencing project: providing services to taxonomists for standard genome sequencing and annotation.</title>
        <authorList>
            <consortium name="The Broad Institute Genomics Platform"/>
            <consortium name="The Broad Institute Genome Sequencing Center for Infectious Disease"/>
            <person name="Wu L."/>
            <person name="Ma J."/>
        </authorList>
    </citation>
    <scope>NUCLEOTIDE SEQUENCE [LARGE SCALE GENOMIC DNA]</scope>
    <source>
        <strain evidence="6">JCM 17983</strain>
    </source>
</reference>
<proteinExistence type="inferred from homology"/>
<organism evidence="5 6">
    <name type="scientific">Actinomycetospora straminea</name>
    <dbReference type="NCBI Taxonomy" id="663607"/>
    <lineage>
        <taxon>Bacteria</taxon>
        <taxon>Bacillati</taxon>
        <taxon>Actinomycetota</taxon>
        <taxon>Actinomycetes</taxon>
        <taxon>Pseudonocardiales</taxon>
        <taxon>Pseudonocardiaceae</taxon>
        <taxon>Actinomycetospora</taxon>
    </lineage>
</organism>
<evidence type="ECO:0000313" key="5">
    <source>
        <dbReference type="EMBL" id="GAA4894854.1"/>
    </source>
</evidence>
<keyword evidence="4" id="KW-0479">Metal-binding</keyword>
<keyword evidence="2 4" id="KW-0547">Nucleotide-binding</keyword>
<dbReference type="PIRSF" id="PIRSF006806">
    <property type="entry name" value="FTHF_cligase"/>
    <property type="match status" value="1"/>
</dbReference>
<dbReference type="InterPro" id="IPR037171">
    <property type="entry name" value="NagB/RpiA_transferase-like"/>
</dbReference>
<sequence length="204" mass="21183">MTRPSRTKAELRRELLAARRARTGEQRRADAARLAAGLPAVVEGVADPVCLFVAVGGEPGATPEGGLPVLDAARALGRRVLLPVTVGAAPLDWAEFTGAESLGPGPHGLLEPTGPRRGPDAVAEAGLVVVPALAVDGRGVRLGRGGGHYDRTLPHAGPDTRLVALVADDGLLAEDLPAEPHDVPVHAVWRPSSGVTWLPAWRPR</sequence>
<dbReference type="PANTHER" id="PTHR23407">
    <property type="entry name" value="ATPASE INHIBITOR/5-FORMYLTETRAHYDROFOLATE CYCLO-LIGASE"/>
    <property type="match status" value="1"/>
</dbReference>
<evidence type="ECO:0000256" key="1">
    <source>
        <dbReference type="ARBA" id="ARBA00010638"/>
    </source>
</evidence>
<dbReference type="Gene3D" id="3.40.50.10420">
    <property type="entry name" value="NagB/RpiA/CoA transferase-like"/>
    <property type="match status" value="1"/>
</dbReference>
<dbReference type="EC" id="6.3.3.2" evidence="4"/>
<dbReference type="RefSeq" id="WP_274234762.1">
    <property type="nucleotide sequence ID" value="NZ_BAABHQ010000026.1"/>
</dbReference>
<dbReference type="InterPro" id="IPR024185">
    <property type="entry name" value="FTHF_cligase-like_sf"/>
</dbReference>
<keyword evidence="6" id="KW-1185">Reference proteome</keyword>
<keyword evidence="4" id="KW-0460">Magnesium</keyword>
<comment type="similarity">
    <text evidence="1 4">Belongs to the 5-formyltetrahydrofolate cyclo-ligase family.</text>
</comment>
<dbReference type="EMBL" id="BAABHQ010000026">
    <property type="protein sequence ID" value="GAA4894854.1"/>
    <property type="molecule type" value="Genomic_DNA"/>
</dbReference>
<dbReference type="Proteomes" id="UP001500457">
    <property type="component" value="Unassembled WGS sequence"/>
</dbReference>
<gene>
    <name evidence="5" type="ORF">GCM10023203_56400</name>
</gene>
<comment type="cofactor">
    <cofactor evidence="4">
        <name>Mg(2+)</name>
        <dbReference type="ChEBI" id="CHEBI:18420"/>
    </cofactor>
</comment>